<dbReference type="InterPro" id="IPR046730">
    <property type="entry name" value="DUF6622"/>
</dbReference>
<sequence length="169" mass="19020">MENLLITLRHTPYWVWAVLGYLIYAGVKASQPRRQSLVRMLVVPMVFMVWGVSAIFHTLQLPLAAVGGFLLMLVIGLSIGWIWGTTSGIYLPEPRCFQRTGSWWPLVLMLLTFCFRFYFSVQLARFPTLAHDPVFCLLSGAVGGITAGIFSGVSLRLLNQMRKIRPSLT</sequence>
<evidence type="ECO:0008006" key="6">
    <source>
        <dbReference type="Google" id="ProtNLM"/>
    </source>
</evidence>
<keyword evidence="1" id="KW-0472">Membrane</keyword>
<dbReference type="Pfam" id="PF20327">
    <property type="entry name" value="DUF6622"/>
    <property type="match status" value="1"/>
</dbReference>
<dbReference type="Proteomes" id="UP000029257">
    <property type="component" value="Unassembled WGS sequence"/>
</dbReference>
<comment type="caution">
    <text evidence="2">The sequence shown here is derived from an EMBL/GenBank/DDBJ whole genome shotgun (WGS) entry which is preliminary data.</text>
</comment>
<dbReference type="EMBL" id="JQHP01000001">
    <property type="protein sequence ID" value="KFX09964.1"/>
    <property type="molecule type" value="Genomic_DNA"/>
</dbReference>
<dbReference type="AlphaFoldDB" id="A0AAW3EN46"/>
<evidence type="ECO:0000256" key="1">
    <source>
        <dbReference type="SAM" id="Phobius"/>
    </source>
</evidence>
<keyword evidence="1" id="KW-0812">Transmembrane</keyword>
<name>A0AAW3EN46_9GAMM</name>
<dbReference type="RefSeq" id="WP_005972773.1">
    <property type="nucleotide sequence ID" value="NZ_JQHP01000001.1"/>
</dbReference>
<organism evidence="2 4">
    <name type="scientific">Pectobacterium wasabiae</name>
    <dbReference type="NCBI Taxonomy" id="55208"/>
    <lineage>
        <taxon>Bacteria</taxon>
        <taxon>Pseudomonadati</taxon>
        <taxon>Pseudomonadota</taxon>
        <taxon>Gammaproteobacteria</taxon>
        <taxon>Enterobacterales</taxon>
        <taxon>Pectobacteriaceae</taxon>
        <taxon>Pectobacterium</taxon>
    </lineage>
</organism>
<protein>
    <recommendedName>
        <fullName evidence="6">DUF1453 domain-containing protein</fullName>
    </recommendedName>
</protein>
<dbReference type="EMBL" id="JQOH01000002">
    <property type="protein sequence ID" value="KGA30166.1"/>
    <property type="molecule type" value="Genomic_DNA"/>
</dbReference>
<feature type="transmembrane region" description="Helical" evidence="1">
    <location>
        <begin position="63"/>
        <end position="83"/>
    </location>
</feature>
<reference evidence="4 5" key="1">
    <citation type="submission" date="2014-08" db="EMBL/GenBank/DDBJ databases">
        <title>Genome sequences of NCPPB Pectobacterium isolates.</title>
        <authorList>
            <person name="Glover R.H."/>
            <person name="Sapp M."/>
            <person name="Elphinstone J."/>
        </authorList>
    </citation>
    <scope>NUCLEOTIDE SEQUENCE [LARGE SCALE GENOMIC DNA]</scope>
    <source>
        <strain evidence="2 4">NCPPB 3701</strain>
        <strain evidence="3 5">NCPPB3702</strain>
    </source>
</reference>
<keyword evidence="5" id="KW-1185">Reference proteome</keyword>
<proteinExistence type="predicted"/>
<evidence type="ECO:0000313" key="2">
    <source>
        <dbReference type="EMBL" id="KFX09964.1"/>
    </source>
</evidence>
<feature type="transmembrane region" description="Helical" evidence="1">
    <location>
        <begin position="13"/>
        <end position="30"/>
    </location>
</feature>
<feature type="transmembrane region" description="Helical" evidence="1">
    <location>
        <begin position="37"/>
        <end position="57"/>
    </location>
</feature>
<gene>
    <name evidence="2" type="ORF">JV38_03320</name>
    <name evidence="3" type="ORF">KU73_07045</name>
</gene>
<evidence type="ECO:0000313" key="4">
    <source>
        <dbReference type="Proteomes" id="UP000029257"/>
    </source>
</evidence>
<evidence type="ECO:0000313" key="3">
    <source>
        <dbReference type="EMBL" id="KGA30166.1"/>
    </source>
</evidence>
<feature type="transmembrane region" description="Helical" evidence="1">
    <location>
        <begin position="103"/>
        <end position="121"/>
    </location>
</feature>
<feature type="transmembrane region" description="Helical" evidence="1">
    <location>
        <begin position="133"/>
        <end position="158"/>
    </location>
</feature>
<keyword evidence="1" id="KW-1133">Transmembrane helix</keyword>
<dbReference type="Proteomes" id="UP000029436">
    <property type="component" value="Unassembled WGS sequence"/>
</dbReference>
<accession>A0AAW3EN46</accession>
<evidence type="ECO:0000313" key="5">
    <source>
        <dbReference type="Proteomes" id="UP000029436"/>
    </source>
</evidence>